<reference evidence="5 6" key="1">
    <citation type="journal article" date="2004" name="Proc. Natl. Acad. Sci. U.S.A.">
        <title>The complete genomic sequence of Nocardia farcinica IFM 10152.</title>
        <authorList>
            <person name="Ishikawa J."/>
            <person name="Yamashita A."/>
            <person name="Mikami Y."/>
            <person name="Hoshino Y."/>
            <person name="Kurita H."/>
            <person name="Hotta K."/>
            <person name="Shiba T."/>
            <person name="Hattori M."/>
        </authorList>
    </citation>
    <scope>NUCLEOTIDE SEQUENCE [LARGE SCALE GENOMIC DNA]</scope>
    <source>
        <strain evidence="5 6">IFM 10152</strain>
    </source>
</reference>
<keyword evidence="2" id="KW-0238">DNA-binding</keyword>
<dbReference type="PROSITE" id="PS51898">
    <property type="entry name" value="TYR_RECOMBINASE"/>
    <property type="match status" value="1"/>
</dbReference>
<dbReference type="Pfam" id="PF00589">
    <property type="entry name" value="Phage_integrase"/>
    <property type="match status" value="1"/>
</dbReference>
<accession>Q5YZI6</accession>
<dbReference type="InterPro" id="IPR050090">
    <property type="entry name" value="Tyrosine_recombinase_XerCD"/>
</dbReference>
<dbReference type="EMBL" id="AP006618">
    <property type="protein sequence ID" value="BAD56405.1"/>
    <property type="molecule type" value="Genomic_DNA"/>
</dbReference>
<gene>
    <name evidence="5" type="ordered locus">NFA_15600</name>
</gene>
<organism evidence="5 6">
    <name type="scientific">Nocardia farcinica (strain IFM 10152)</name>
    <dbReference type="NCBI Taxonomy" id="247156"/>
    <lineage>
        <taxon>Bacteria</taxon>
        <taxon>Bacillati</taxon>
        <taxon>Actinomycetota</taxon>
        <taxon>Actinomycetes</taxon>
        <taxon>Mycobacteriales</taxon>
        <taxon>Nocardiaceae</taxon>
        <taxon>Nocardia</taxon>
    </lineage>
</organism>
<comment type="similarity">
    <text evidence="1">Belongs to the 'phage' integrase family.</text>
</comment>
<dbReference type="STRING" id="247156.NFA_15600"/>
<evidence type="ECO:0000313" key="5">
    <source>
        <dbReference type="EMBL" id="BAD56405.1"/>
    </source>
</evidence>
<feature type="domain" description="Tyr recombinase" evidence="4">
    <location>
        <begin position="89"/>
        <end position="286"/>
    </location>
</feature>
<keyword evidence="3" id="KW-0233">DNA recombination</keyword>
<dbReference type="GO" id="GO:0015074">
    <property type="term" value="P:DNA integration"/>
    <property type="evidence" value="ECO:0007669"/>
    <property type="project" value="InterPro"/>
</dbReference>
<evidence type="ECO:0000256" key="1">
    <source>
        <dbReference type="ARBA" id="ARBA00008857"/>
    </source>
</evidence>
<dbReference type="InterPro" id="IPR010998">
    <property type="entry name" value="Integrase_recombinase_N"/>
</dbReference>
<dbReference type="AlphaFoldDB" id="Q5YZI6"/>
<dbReference type="InterPro" id="IPR002104">
    <property type="entry name" value="Integrase_catalytic"/>
</dbReference>
<evidence type="ECO:0000313" key="6">
    <source>
        <dbReference type="Proteomes" id="UP000006820"/>
    </source>
</evidence>
<dbReference type="Gene3D" id="1.10.150.130">
    <property type="match status" value="1"/>
</dbReference>
<dbReference type="PANTHER" id="PTHR30349">
    <property type="entry name" value="PHAGE INTEGRASE-RELATED"/>
    <property type="match status" value="1"/>
</dbReference>
<dbReference type="InterPro" id="IPR011010">
    <property type="entry name" value="DNA_brk_join_enz"/>
</dbReference>
<dbReference type="RefSeq" id="WP_011208090.1">
    <property type="nucleotide sequence ID" value="NC_006361.1"/>
</dbReference>
<dbReference type="GeneID" id="61132352"/>
<dbReference type="HOGENOM" id="CLU_027562_9_7_11"/>
<dbReference type="Gene3D" id="1.10.443.10">
    <property type="entry name" value="Intergrase catalytic core"/>
    <property type="match status" value="1"/>
</dbReference>
<keyword evidence="6" id="KW-1185">Reference proteome</keyword>
<dbReference type="SUPFAM" id="SSF56349">
    <property type="entry name" value="DNA breaking-rejoining enzymes"/>
    <property type="match status" value="1"/>
</dbReference>
<dbReference type="GO" id="GO:0003677">
    <property type="term" value="F:DNA binding"/>
    <property type="evidence" value="ECO:0007669"/>
    <property type="project" value="UniProtKB-KW"/>
</dbReference>
<dbReference type="eggNOG" id="COG4974">
    <property type="taxonomic scope" value="Bacteria"/>
</dbReference>
<dbReference type="Proteomes" id="UP000006820">
    <property type="component" value="Chromosome"/>
</dbReference>
<name>Q5YZI6_NOCFA</name>
<evidence type="ECO:0000256" key="3">
    <source>
        <dbReference type="ARBA" id="ARBA00023172"/>
    </source>
</evidence>
<evidence type="ECO:0000256" key="2">
    <source>
        <dbReference type="ARBA" id="ARBA00023125"/>
    </source>
</evidence>
<dbReference type="InterPro" id="IPR013762">
    <property type="entry name" value="Integrase-like_cat_sf"/>
</dbReference>
<dbReference type="PANTHER" id="PTHR30349:SF64">
    <property type="entry name" value="PROPHAGE INTEGRASE INTD-RELATED"/>
    <property type="match status" value="1"/>
</dbReference>
<dbReference type="KEGG" id="nfa:NFA_15600"/>
<proteinExistence type="inferred from homology"/>
<evidence type="ECO:0000259" key="4">
    <source>
        <dbReference type="PROSITE" id="PS51898"/>
    </source>
</evidence>
<dbReference type="GO" id="GO:0006310">
    <property type="term" value="P:DNA recombination"/>
    <property type="evidence" value="ECO:0007669"/>
    <property type="project" value="UniProtKB-KW"/>
</dbReference>
<dbReference type="OrthoDB" id="1822491at2"/>
<protein>
    <submittedName>
        <fullName evidence="5">Putative phage integrase</fullName>
    </submittedName>
</protein>
<sequence length="290" mass="31994">MRKKTPASWAPTLEAYALHMAAAGLPPTTIRLRCKHLERIAREIGRAGPWTITADQLVSWAGQQNWATETRRSYRSSCMKFWRWGIASGLTDTNPVEEWPRIPGAAANPRPAPDRVYRAALAAADPRTRIMLRLAAECGLRRAEVAQVHIRDLVEDFDGWVLIVHGKGGKDRRLPIPDDIAALIRAGARGHSPHDHTPSRGWLFPGQDHGHLSAAHVGVLCSRALAKVQTSGQVWTMHKLRHRFATTAYRATRDIRAVQEALGHSSVATTQIYTAVDRMEVRAAVASAAA</sequence>